<dbReference type="GO" id="GO:0005524">
    <property type="term" value="F:ATP binding"/>
    <property type="evidence" value="ECO:0007669"/>
    <property type="project" value="UniProtKB-KW"/>
</dbReference>
<keyword evidence="2 11" id="KW-0808">Transferase</keyword>
<proteinExistence type="inferred from homology"/>
<dbReference type="NCBIfam" id="TIGR01128">
    <property type="entry name" value="holA"/>
    <property type="match status" value="1"/>
</dbReference>
<dbReference type="AlphaFoldDB" id="A0A1X7JZB0"/>
<evidence type="ECO:0000256" key="7">
    <source>
        <dbReference type="ARBA" id="ARBA00022833"/>
    </source>
</evidence>
<evidence type="ECO:0000256" key="6">
    <source>
        <dbReference type="ARBA" id="ARBA00022741"/>
    </source>
</evidence>
<dbReference type="Pfam" id="PF22608">
    <property type="entry name" value="DNAX_ATPase_lid"/>
    <property type="match status" value="1"/>
</dbReference>
<feature type="domain" description="AAA+ ATPase" evidence="12">
    <location>
        <begin position="38"/>
        <end position="168"/>
    </location>
</feature>
<dbReference type="SMART" id="SM00382">
    <property type="entry name" value="AAA"/>
    <property type="match status" value="1"/>
</dbReference>
<accession>A0A1X7JZB0</accession>
<dbReference type="InterPro" id="IPR050238">
    <property type="entry name" value="DNA_Rep/Repair_Clamp_Loader"/>
</dbReference>
<evidence type="ECO:0000256" key="4">
    <source>
        <dbReference type="ARBA" id="ARBA00022705"/>
    </source>
</evidence>
<evidence type="ECO:0000259" key="12">
    <source>
        <dbReference type="SMART" id="SM00382"/>
    </source>
</evidence>
<evidence type="ECO:0000256" key="5">
    <source>
        <dbReference type="ARBA" id="ARBA00022723"/>
    </source>
</evidence>
<evidence type="ECO:0000256" key="1">
    <source>
        <dbReference type="ARBA" id="ARBA00006360"/>
    </source>
</evidence>
<dbReference type="SUPFAM" id="SSF48019">
    <property type="entry name" value="post-AAA+ oligomerization domain-like"/>
    <property type="match status" value="1"/>
</dbReference>
<dbReference type="InterPro" id="IPR027417">
    <property type="entry name" value="P-loop_NTPase"/>
</dbReference>
<dbReference type="NCBIfam" id="TIGR02397">
    <property type="entry name" value="dnaX_nterm"/>
    <property type="match status" value="1"/>
</dbReference>
<dbReference type="PANTHER" id="PTHR11669">
    <property type="entry name" value="REPLICATION FACTOR C / DNA POLYMERASE III GAMMA-TAU SUBUNIT"/>
    <property type="match status" value="1"/>
</dbReference>
<reference evidence="14" key="1">
    <citation type="submission" date="2017-04" db="EMBL/GenBank/DDBJ databases">
        <authorList>
            <person name="Varghese N."/>
            <person name="Submissions S."/>
        </authorList>
    </citation>
    <scope>NUCLEOTIDE SEQUENCE [LARGE SCALE GENOMIC DNA]</scope>
    <source>
        <strain evidence="14">DSM 4125</strain>
    </source>
</reference>
<dbReference type="InterPro" id="IPR001270">
    <property type="entry name" value="ClpA/B"/>
</dbReference>
<keyword evidence="4 11" id="KW-0235">DNA replication</keyword>
<keyword evidence="8 11" id="KW-0067">ATP-binding</keyword>
<evidence type="ECO:0000256" key="3">
    <source>
        <dbReference type="ARBA" id="ARBA00022695"/>
    </source>
</evidence>
<name>A0A1X7JZB0_9BACT</name>
<sequence>MENFVVSARKYRPKGFDEVVGQKHITTTLKNAIDNDHLAQSLLFCGPRGVGKTTCARILARLINDFEVDNMEGSSSLNIYELDAASNNSVDDVRNLIDKVRVPPQHGKYKVYIIDEVHMLSNAAFNAFLKTLEEPPSYAIFILATTEKHKVIPTILSRCQIYDFNRIKVSDISDHLKDIADREGIEAEEAALHLIAQKADGALRDALSIFDLIVTFSTDNKITYQATIDNLHILDYDYYFKVTDALNHEKIPEALLLFDEILKKGFDGHNFINGLAAHLRDLLVCKDESTLQLLEVSEQVKAQYKQQAQEVSPSFILSGLQVLNQTDQSYKGSKNQRLAVELALMKLAKINNAVDLAKQQDAVLKKKVS</sequence>
<dbReference type="InterPro" id="IPR045085">
    <property type="entry name" value="HLD_clamp_pol_III_gamma_tau"/>
</dbReference>
<evidence type="ECO:0000313" key="14">
    <source>
        <dbReference type="Proteomes" id="UP000193804"/>
    </source>
</evidence>
<dbReference type="Gene3D" id="1.10.8.60">
    <property type="match status" value="1"/>
</dbReference>
<dbReference type="FunFam" id="1.10.8.60:FF:000013">
    <property type="entry name" value="DNA polymerase III subunit gamma/tau"/>
    <property type="match status" value="1"/>
</dbReference>
<dbReference type="STRING" id="1028.SAMN05661096_02147"/>
<gene>
    <name evidence="11" type="primary">dnaX</name>
    <name evidence="13" type="ORF">SAMN05661096_02147</name>
</gene>
<dbReference type="CDD" id="cd18137">
    <property type="entry name" value="HLD_clamp_pol_III_gamma_tau"/>
    <property type="match status" value="1"/>
</dbReference>
<comment type="function">
    <text evidence="11">DNA polymerase III is a complex, multichain enzyme responsible for most of the replicative synthesis in bacteria. This DNA polymerase also exhibits 3' to 5' exonuclease activity.</text>
</comment>
<evidence type="ECO:0000256" key="9">
    <source>
        <dbReference type="ARBA" id="ARBA00022932"/>
    </source>
</evidence>
<keyword evidence="9 11" id="KW-0239">DNA-directed DNA polymerase</keyword>
<dbReference type="Gene3D" id="1.20.272.10">
    <property type="match status" value="1"/>
</dbReference>
<dbReference type="GO" id="GO:0046872">
    <property type="term" value="F:metal ion binding"/>
    <property type="evidence" value="ECO:0007669"/>
    <property type="project" value="UniProtKB-KW"/>
</dbReference>
<dbReference type="GO" id="GO:0006261">
    <property type="term" value="P:DNA-templated DNA replication"/>
    <property type="evidence" value="ECO:0007669"/>
    <property type="project" value="TreeGrafter"/>
</dbReference>
<dbReference type="Pfam" id="PF12169">
    <property type="entry name" value="DNA_pol3_gamma3"/>
    <property type="match status" value="1"/>
</dbReference>
<evidence type="ECO:0000313" key="13">
    <source>
        <dbReference type="EMBL" id="SMG33686.1"/>
    </source>
</evidence>
<comment type="subunit">
    <text evidence="11">DNA polymerase III contains a core (composed of alpha, epsilon and theta chains) that associates with a tau subunit. This core dimerizes to form the POLIII' complex. PolIII' associates with the gamma complex (composed of gamma, delta, delta', psi and chi chains) and with the beta chain to form the complete DNA polymerase III complex.</text>
</comment>
<keyword evidence="3 11" id="KW-0548">Nucleotidyltransferase</keyword>
<dbReference type="GO" id="GO:0009360">
    <property type="term" value="C:DNA polymerase III complex"/>
    <property type="evidence" value="ECO:0007669"/>
    <property type="project" value="InterPro"/>
</dbReference>
<dbReference type="InterPro" id="IPR022754">
    <property type="entry name" value="DNA_pol_III_gamma-3"/>
</dbReference>
<dbReference type="InterPro" id="IPR012763">
    <property type="entry name" value="DNA_pol_III_sug/sutau_N"/>
</dbReference>
<dbReference type="PANTHER" id="PTHR11669:SF0">
    <property type="entry name" value="PROTEIN STICHEL-LIKE 2"/>
    <property type="match status" value="1"/>
</dbReference>
<keyword evidence="7" id="KW-0862">Zinc</keyword>
<dbReference type="InterPro" id="IPR003593">
    <property type="entry name" value="AAA+_ATPase"/>
</dbReference>
<dbReference type="SUPFAM" id="SSF52540">
    <property type="entry name" value="P-loop containing nucleoside triphosphate hydrolases"/>
    <property type="match status" value="1"/>
</dbReference>
<evidence type="ECO:0000256" key="2">
    <source>
        <dbReference type="ARBA" id="ARBA00022679"/>
    </source>
</evidence>
<protein>
    <recommendedName>
        <fullName evidence="11">DNA polymerase III subunit gamma/tau</fullName>
        <ecNumber evidence="11">2.7.7.7</ecNumber>
    </recommendedName>
</protein>
<keyword evidence="6 11" id="KW-0547">Nucleotide-binding</keyword>
<keyword evidence="14" id="KW-1185">Reference proteome</keyword>
<dbReference type="Proteomes" id="UP000193804">
    <property type="component" value="Unassembled WGS sequence"/>
</dbReference>
<dbReference type="InterPro" id="IPR008921">
    <property type="entry name" value="DNA_pol3_clamp-load_cplx_C"/>
</dbReference>
<evidence type="ECO:0000256" key="8">
    <source>
        <dbReference type="ARBA" id="ARBA00022840"/>
    </source>
</evidence>
<evidence type="ECO:0000256" key="11">
    <source>
        <dbReference type="RuleBase" id="RU364063"/>
    </source>
</evidence>
<dbReference type="NCBIfam" id="NF004046">
    <property type="entry name" value="PRK05563.1"/>
    <property type="match status" value="1"/>
</dbReference>
<evidence type="ECO:0000256" key="10">
    <source>
        <dbReference type="ARBA" id="ARBA00049244"/>
    </source>
</evidence>
<dbReference type="PRINTS" id="PR00300">
    <property type="entry name" value="CLPPROTEASEA"/>
</dbReference>
<dbReference type="RefSeq" id="WP_085517063.1">
    <property type="nucleotide sequence ID" value="NZ_FXAW01000004.1"/>
</dbReference>
<dbReference type="GO" id="GO:0003677">
    <property type="term" value="F:DNA binding"/>
    <property type="evidence" value="ECO:0007669"/>
    <property type="project" value="InterPro"/>
</dbReference>
<keyword evidence="5" id="KW-0479">Metal-binding</keyword>
<dbReference type="EC" id="2.7.7.7" evidence="11"/>
<dbReference type="InterPro" id="IPR005790">
    <property type="entry name" value="DNA_polIII_delta"/>
</dbReference>
<dbReference type="Gene3D" id="3.40.50.300">
    <property type="entry name" value="P-loop containing nucleotide triphosphate hydrolases"/>
    <property type="match status" value="1"/>
</dbReference>
<dbReference type="GO" id="GO:0003887">
    <property type="term" value="F:DNA-directed DNA polymerase activity"/>
    <property type="evidence" value="ECO:0007669"/>
    <property type="project" value="UniProtKB-KW"/>
</dbReference>
<dbReference type="Pfam" id="PF13177">
    <property type="entry name" value="DNA_pol3_delta2"/>
    <property type="match status" value="1"/>
</dbReference>
<comment type="similarity">
    <text evidence="1 11">Belongs to the DnaX/STICHEL family.</text>
</comment>
<dbReference type="OrthoDB" id="9810148at2"/>
<organism evidence="13 14">
    <name type="scientific">Marivirga sericea</name>
    <dbReference type="NCBI Taxonomy" id="1028"/>
    <lineage>
        <taxon>Bacteria</taxon>
        <taxon>Pseudomonadati</taxon>
        <taxon>Bacteroidota</taxon>
        <taxon>Cytophagia</taxon>
        <taxon>Cytophagales</taxon>
        <taxon>Marivirgaceae</taxon>
        <taxon>Marivirga</taxon>
    </lineage>
</organism>
<comment type="catalytic activity">
    <reaction evidence="10 11">
        <text>DNA(n) + a 2'-deoxyribonucleoside 5'-triphosphate = DNA(n+1) + diphosphate</text>
        <dbReference type="Rhea" id="RHEA:22508"/>
        <dbReference type="Rhea" id="RHEA-COMP:17339"/>
        <dbReference type="Rhea" id="RHEA-COMP:17340"/>
        <dbReference type="ChEBI" id="CHEBI:33019"/>
        <dbReference type="ChEBI" id="CHEBI:61560"/>
        <dbReference type="ChEBI" id="CHEBI:173112"/>
        <dbReference type="EC" id="2.7.7.7"/>
    </reaction>
</comment>
<dbReference type="EMBL" id="FXAW01000004">
    <property type="protein sequence ID" value="SMG33686.1"/>
    <property type="molecule type" value="Genomic_DNA"/>
</dbReference>
<dbReference type="CDD" id="cd00009">
    <property type="entry name" value="AAA"/>
    <property type="match status" value="1"/>
</dbReference>